<dbReference type="InterPro" id="IPR003661">
    <property type="entry name" value="HisK_dim/P_dom"/>
</dbReference>
<dbReference type="NCBIfam" id="TIGR00229">
    <property type="entry name" value="sensory_box"/>
    <property type="match status" value="1"/>
</dbReference>
<dbReference type="EMBL" id="SMGG01000004">
    <property type="protein sequence ID" value="TCK60985.1"/>
    <property type="molecule type" value="Genomic_DNA"/>
</dbReference>
<dbReference type="InterPro" id="IPR004358">
    <property type="entry name" value="Sig_transdc_His_kin-like_C"/>
</dbReference>
<evidence type="ECO:0000313" key="9">
    <source>
        <dbReference type="EMBL" id="TCK60985.1"/>
    </source>
</evidence>
<evidence type="ECO:0000256" key="6">
    <source>
        <dbReference type="SAM" id="SignalP"/>
    </source>
</evidence>
<feature type="domain" description="PAS" evidence="8">
    <location>
        <begin position="316"/>
        <end position="386"/>
    </location>
</feature>
<dbReference type="SMART" id="SM00387">
    <property type="entry name" value="HATPase_c"/>
    <property type="match status" value="1"/>
</dbReference>
<evidence type="ECO:0000256" key="3">
    <source>
        <dbReference type="ARBA" id="ARBA00022553"/>
    </source>
</evidence>
<dbReference type="InterPro" id="IPR005467">
    <property type="entry name" value="His_kinase_dom"/>
</dbReference>
<dbReference type="PROSITE" id="PS50112">
    <property type="entry name" value="PAS"/>
    <property type="match status" value="1"/>
</dbReference>
<evidence type="ECO:0000259" key="8">
    <source>
        <dbReference type="PROSITE" id="PS50112"/>
    </source>
</evidence>
<evidence type="ECO:0000313" key="10">
    <source>
        <dbReference type="Proteomes" id="UP000294614"/>
    </source>
</evidence>
<organism evidence="9 10">
    <name type="scientific">Seleniivibrio woodruffii</name>
    <dbReference type="NCBI Taxonomy" id="1078050"/>
    <lineage>
        <taxon>Bacteria</taxon>
        <taxon>Pseudomonadati</taxon>
        <taxon>Deferribacterota</taxon>
        <taxon>Deferribacteres</taxon>
        <taxon>Deferribacterales</taxon>
        <taxon>Geovibrionaceae</taxon>
        <taxon>Seleniivibrio</taxon>
    </lineage>
</organism>
<dbReference type="OrthoDB" id="45683at2"/>
<keyword evidence="5" id="KW-1133">Transmembrane helix</keyword>
<feature type="coiled-coil region" evidence="4">
    <location>
        <begin position="282"/>
        <end position="319"/>
    </location>
</feature>
<dbReference type="AlphaFoldDB" id="A0A4R1K9F6"/>
<feature type="chain" id="PRO_5020530591" description="histidine kinase" evidence="6">
    <location>
        <begin position="22"/>
        <end position="718"/>
    </location>
</feature>
<comment type="caution">
    <text evidence="9">The sequence shown here is derived from an EMBL/GenBank/DDBJ whole genome shotgun (WGS) entry which is preliminary data.</text>
</comment>
<dbReference type="Pfam" id="PF13426">
    <property type="entry name" value="PAS_9"/>
    <property type="match status" value="1"/>
</dbReference>
<dbReference type="SUPFAM" id="SSF47384">
    <property type="entry name" value="Homodimeric domain of signal transducing histidine kinase"/>
    <property type="match status" value="1"/>
</dbReference>
<dbReference type="SMART" id="SM00091">
    <property type="entry name" value="PAS"/>
    <property type="match status" value="1"/>
</dbReference>
<dbReference type="InterPro" id="IPR003594">
    <property type="entry name" value="HATPase_dom"/>
</dbReference>
<evidence type="ECO:0000256" key="2">
    <source>
        <dbReference type="ARBA" id="ARBA00012438"/>
    </source>
</evidence>
<protein>
    <recommendedName>
        <fullName evidence="2">histidine kinase</fullName>
        <ecNumber evidence="2">2.7.13.3</ecNumber>
    </recommendedName>
</protein>
<keyword evidence="3" id="KW-0597">Phosphoprotein</keyword>
<evidence type="ECO:0000256" key="4">
    <source>
        <dbReference type="SAM" id="Coils"/>
    </source>
</evidence>
<reference evidence="9 10" key="1">
    <citation type="submission" date="2019-03" db="EMBL/GenBank/DDBJ databases">
        <title>Genomic Encyclopedia of Type Strains, Phase IV (KMG-IV): sequencing the most valuable type-strain genomes for metagenomic binning, comparative biology and taxonomic classification.</title>
        <authorList>
            <person name="Goeker M."/>
        </authorList>
    </citation>
    <scope>NUCLEOTIDE SEQUENCE [LARGE SCALE GENOMIC DNA]</scope>
    <source>
        <strain evidence="9 10">DSM 24984</strain>
    </source>
</reference>
<dbReference type="RefSeq" id="WP_132873841.1">
    <property type="nucleotide sequence ID" value="NZ_SMGG01000004.1"/>
</dbReference>
<dbReference type="InterPro" id="IPR035965">
    <property type="entry name" value="PAS-like_dom_sf"/>
</dbReference>
<dbReference type="Gene3D" id="3.30.450.20">
    <property type="entry name" value="PAS domain"/>
    <property type="match status" value="1"/>
</dbReference>
<dbReference type="Gene3D" id="3.30.565.10">
    <property type="entry name" value="Histidine kinase-like ATPase, C-terminal domain"/>
    <property type="match status" value="1"/>
</dbReference>
<keyword evidence="10" id="KW-1185">Reference proteome</keyword>
<dbReference type="Pfam" id="PF02518">
    <property type="entry name" value="HATPase_c"/>
    <property type="match status" value="1"/>
</dbReference>
<keyword evidence="4" id="KW-0175">Coiled coil</keyword>
<dbReference type="SUPFAM" id="SSF53850">
    <property type="entry name" value="Periplasmic binding protein-like II"/>
    <property type="match status" value="1"/>
</dbReference>
<feature type="signal peptide" evidence="6">
    <location>
        <begin position="1"/>
        <end position="21"/>
    </location>
</feature>
<dbReference type="InterPro" id="IPR001638">
    <property type="entry name" value="Solute-binding_3/MltF_N"/>
</dbReference>
<feature type="transmembrane region" description="Helical" evidence="5">
    <location>
        <begin position="262"/>
        <end position="281"/>
    </location>
</feature>
<dbReference type="EC" id="2.7.13.3" evidence="2"/>
<keyword evidence="5" id="KW-0812">Transmembrane</keyword>
<dbReference type="GO" id="GO:0000155">
    <property type="term" value="F:phosphorelay sensor kinase activity"/>
    <property type="evidence" value="ECO:0007669"/>
    <property type="project" value="InterPro"/>
</dbReference>
<dbReference type="Gene3D" id="1.10.287.130">
    <property type="match status" value="1"/>
</dbReference>
<evidence type="ECO:0000256" key="5">
    <source>
        <dbReference type="SAM" id="Phobius"/>
    </source>
</evidence>
<dbReference type="Gene3D" id="3.40.190.10">
    <property type="entry name" value="Periplasmic binding protein-like II"/>
    <property type="match status" value="2"/>
</dbReference>
<evidence type="ECO:0000256" key="1">
    <source>
        <dbReference type="ARBA" id="ARBA00000085"/>
    </source>
</evidence>
<comment type="catalytic activity">
    <reaction evidence="1">
        <text>ATP + protein L-histidine = ADP + protein N-phospho-L-histidine.</text>
        <dbReference type="EC" id="2.7.13.3"/>
    </reaction>
</comment>
<dbReference type="PRINTS" id="PR00344">
    <property type="entry name" value="BCTRLSENSOR"/>
</dbReference>
<proteinExistence type="predicted"/>
<dbReference type="InterPro" id="IPR000014">
    <property type="entry name" value="PAS"/>
</dbReference>
<dbReference type="CDD" id="cd00075">
    <property type="entry name" value="HATPase"/>
    <property type="match status" value="1"/>
</dbReference>
<evidence type="ECO:0000259" key="7">
    <source>
        <dbReference type="PROSITE" id="PS50109"/>
    </source>
</evidence>
<dbReference type="InterPro" id="IPR036097">
    <property type="entry name" value="HisK_dim/P_sf"/>
</dbReference>
<dbReference type="CDD" id="cd00130">
    <property type="entry name" value="PAS"/>
    <property type="match status" value="1"/>
</dbReference>
<dbReference type="InterPro" id="IPR036890">
    <property type="entry name" value="HATPase_C_sf"/>
</dbReference>
<dbReference type="SMART" id="SM00062">
    <property type="entry name" value="PBPb"/>
    <property type="match status" value="1"/>
</dbReference>
<dbReference type="SUPFAM" id="SSF55874">
    <property type="entry name" value="ATPase domain of HSP90 chaperone/DNA topoisomerase II/histidine kinase"/>
    <property type="match status" value="1"/>
</dbReference>
<name>A0A4R1K9F6_9BACT</name>
<dbReference type="PANTHER" id="PTHR43065:SF42">
    <property type="entry name" value="TWO-COMPONENT SENSOR PPRA"/>
    <property type="match status" value="1"/>
</dbReference>
<dbReference type="Proteomes" id="UP000294614">
    <property type="component" value="Unassembled WGS sequence"/>
</dbReference>
<gene>
    <name evidence="9" type="ORF">C8D98_1867</name>
</gene>
<sequence length="718" mass="82678">MRKTLIALVLVFLTSLTSAYALDIRVGIYQNHPLIFKNDKGKIEGFCYDILTEIAKKEGWNLKYDFDTWANVYDKLKKGEVDMVVPVGFNLDRTEHILFNNESLTSNWGQISARKGVKLESILDLEGKTIAVLKDDIYFTSENGIKQLAKKFGIDIEYLMFDDYEDAMQAVKDGKADGCLSNRFYTMANGEKYNLQRTPILVNPIEVRFGISKFTPMRAQIISTLDRNLFDMKHSEGSVYQESYEKWLAFATRSGFMADTRVVFAVLLIPILFIISVVLILRAEVNRKTREITKKNIELQQEIEERISMEERLKENEEKYSTLFSTSYNPIAIITEDGALSDVNGEMVAQFGYDRDELLQMYLEMLVVKEHIPRVEEILNKMNKTKKWSFELDFVKSWGDVFNAEISASRLETGGRTFIQLVIMDVTSRKKASELLNRRQEYLEKKVDQEVQKRRQNERLMMQQSKMAAMGQMMSAIAHQWRQPLNTIAIFVQDFEDSFKHGELDEAYVQDLVQQSMKQINFMSKTIDDFKNFFKPDKDEVIFEVCRETANSTSLLGVQLTRNGIDLVIEFNGVKYTYTDIESLEAEIGAHIYVRGFPNEYKQVLLNLVQNARDAVMDRMDADPSVKGVIEVSVRERDGQATISVTDNGCGIPKDVADRIFEPYFTTKEEGKGTGVGLYMSKIIIEQNMRGRLFFESLNEGTRFIVELRSQPNPQEML</sequence>
<dbReference type="PROSITE" id="PS50109">
    <property type="entry name" value="HIS_KIN"/>
    <property type="match status" value="1"/>
</dbReference>
<dbReference type="SUPFAM" id="SSF55785">
    <property type="entry name" value="PYP-like sensor domain (PAS domain)"/>
    <property type="match status" value="1"/>
</dbReference>
<dbReference type="Pfam" id="PF00497">
    <property type="entry name" value="SBP_bac_3"/>
    <property type="match status" value="1"/>
</dbReference>
<dbReference type="PANTHER" id="PTHR43065">
    <property type="entry name" value="SENSOR HISTIDINE KINASE"/>
    <property type="match status" value="1"/>
</dbReference>
<accession>A0A4R1K9F6</accession>
<dbReference type="CDD" id="cd00082">
    <property type="entry name" value="HisKA"/>
    <property type="match status" value="1"/>
</dbReference>
<keyword evidence="5" id="KW-0472">Membrane</keyword>
<feature type="domain" description="Histidine kinase" evidence="7">
    <location>
        <begin position="476"/>
        <end position="712"/>
    </location>
</feature>
<keyword evidence="6" id="KW-0732">Signal</keyword>